<keyword evidence="5" id="KW-0539">Nucleus</keyword>
<sequence length="268" mass="30386">MALFRSIFWMKPCGGRSAPAFSREAIPIEALSEFDVQEIHFDGKEVLEKRIVFRPLTPAETFQRIVNKIDFSKDYELEANSSFSNQNQTNDYMWNSLKDAVRNPLTEVTAFVDILQVIIDGRYLSLYPVAPTQTKSKLNLALAGKRMALASAADMLIKGAERLRKRHAELADSRCGVSISLGKEINESTNYHENLKQLRREWRLKTNHHTVIGDISLRCIGSRFREPGTFEVCETEILRKRRHISCLPTPSGSMKSLDVDASVIGLQL</sequence>
<name>A0A3S5CLA0_9PLAT</name>
<keyword evidence="4" id="KW-0804">Transcription</keyword>
<dbReference type="GO" id="GO:0070847">
    <property type="term" value="C:core mediator complex"/>
    <property type="evidence" value="ECO:0007669"/>
    <property type="project" value="TreeGrafter"/>
</dbReference>
<evidence type="ECO:0000313" key="6">
    <source>
        <dbReference type="EMBL" id="VEL30424.1"/>
    </source>
</evidence>
<comment type="similarity">
    <text evidence="2">Belongs to the Mediator complex subunit 17 family.</text>
</comment>
<dbReference type="GO" id="GO:0006357">
    <property type="term" value="P:regulation of transcription by RNA polymerase II"/>
    <property type="evidence" value="ECO:0007669"/>
    <property type="project" value="InterPro"/>
</dbReference>
<reference evidence="6" key="1">
    <citation type="submission" date="2018-11" db="EMBL/GenBank/DDBJ databases">
        <authorList>
            <consortium name="Pathogen Informatics"/>
        </authorList>
    </citation>
    <scope>NUCLEOTIDE SEQUENCE</scope>
</reference>
<protein>
    <submittedName>
        <fullName evidence="6">Uncharacterized protein</fullName>
    </submittedName>
</protein>
<dbReference type="PANTHER" id="PTHR13114">
    <property type="entry name" value="MEDIATOR OF RNA POLYMERASE II TRANSCRIPTION SUBUNIT 17"/>
    <property type="match status" value="1"/>
</dbReference>
<dbReference type="OrthoDB" id="10058398at2759"/>
<evidence type="ECO:0000256" key="4">
    <source>
        <dbReference type="ARBA" id="ARBA00023163"/>
    </source>
</evidence>
<comment type="subcellular location">
    <subcellularLocation>
        <location evidence="1">Nucleus</location>
    </subcellularLocation>
</comment>
<dbReference type="InterPro" id="IPR019313">
    <property type="entry name" value="Mediator_Med17"/>
</dbReference>
<evidence type="ECO:0000256" key="1">
    <source>
        <dbReference type="ARBA" id="ARBA00004123"/>
    </source>
</evidence>
<evidence type="ECO:0000313" key="7">
    <source>
        <dbReference type="Proteomes" id="UP000784294"/>
    </source>
</evidence>
<evidence type="ECO:0000256" key="2">
    <source>
        <dbReference type="ARBA" id="ARBA00005635"/>
    </source>
</evidence>
<proteinExistence type="inferred from homology"/>
<gene>
    <name evidence="6" type="ORF">PXEA_LOCUS23864</name>
</gene>
<dbReference type="Proteomes" id="UP000784294">
    <property type="component" value="Unassembled WGS sequence"/>
</dbReference>
<dbReference type="GO" id="GO:0003712">
    <property type="term" value="F:transcription coregulator activity"/>
    <property type="evidence" value="ECO:0007669"/>
    <property type="project" value="InterPro"/>
</dbReference>
<evidence type="ECO:0000256" key="5">
    <source>
        <dbReference type="ARBA" id="ARBA00023242"/>
    </source>
</evidence>
<dbReference type="PANTHER" id="PTHR13114:SF7">
    <property type="entry name" value="MEDIATOR OF RNA POLYMERASE II TRANSCRIPTION SUBUNIT 17"/>
    <property type="match status" value="1"/>
</dbReference>
<keyword evidence="7" id="KW-1185">Reference proteome</keyword>
<organism evidence="6 7">
    <name type="scientific">Protopolystoma xenopodis</name>
    <dbReference type="NCBI Taxonomy" id="117903"/>
    <lineage>
        <taxon>Eukaryota</taxon>
        <taxon>Metazoa</taxon>
        <taxon>Spiralia</taxon>
        <taxon>Lophotrochozoa</taxon>
        <taxon>Platyhelminthes</taxon>
        <taxon>Monogenea</taxon>
        <taxon>Polyopisthocotylea</taxon>
        <taxon>Polystomatidea</taxon>
        <taxon>Polystomatidae</taxon>
        <taxon>Protopolystoma</taxon>
    </lineage>
</organism>
<dbReference type="AlphaFoldDB" id="A0A3S5CLA0"/>
<dbReference type="EMBL" id="CAAALY010112218">
    <property type="protein sequence ID" value="VEL30424.1"/>
    <property type="molecule type" value="Genomic_DNA"/>
</dbReference>
<comment type="caution">
    <text evidence="6">The sequence shown here is derived from an EMBL/GenBank/DDBJ whole genome shotgun (WGS) entry which is preliminary data.</text>
</comment>
<dbReference type="GO" id="GO:0016592">
    <property type="term" value="C:mediator complex"/>
    <property type="evidence" value="ECO:0007669"/>
    <property type="project" value="InterPro"/>
</dbReference>
<evidence type="ECO:0000256" key="3">
    <source>
        <dbReference type="ARBA" id="ARBA00023015"/>
    </source>
</evidence>
<keyword evidence="3" id="KW-0805">Transcription regulation</keyword>
<accession>A0A3S5CLA0</accession>